<keyword evidence="1" id="KW-0732">Signal</keyword>
<evidence type="ECO:0000256" key="1">
    <source>
        <dbReference type="SAM" id="SignalP"/>
    </source>
</evidence>
<dbReference type="AlphaFoldDB" id="A0A1I0I603"/>
<dbReference type="GeneID" id="93279453"/>
<feature type="chain" id="PRO_5044372580" description="DUF4340 domain-containing protein" evidence="1">
    <location>
        <begin position="23"/>
        <end position="332"/>
    </location>
</feature>
<dbReference type="InterPro" id="IPR025641">
    <property type="entry name" value="DUF4340"/>
</dbReference>
<dbReference type="EMBL" id="FOIM01000019">
    <property type="protein sequence ID" value="SET92049.1"/>
    <property type="molecule type" value="Genomic_DNA"/>
</dbReference>
<feature type="domain" description="DUF4340" evidence="2">
    <location>
        <begin position="73"/>
        <end position="220"/>
    </location>
</feature>
<gene>
    <name evidence="3" type="ORF">SAMN05216313_11985</name>
</gene>
<dbReference type="Proteomes" id="UP000198508">
    <property type="component" value="Unassembled WGS sequence"/>
</dbReference>
<dbReference type="STRING" id="460384.SAMN05216313_11985"/>
<accession>A0A1I0I603</accession>
<feature type="domain" description="DUF4340" evidence="2">
    <location>
        <begin position="238"/>
        <end position="324"/>
    </location>
</feature>
<dbReference type="Pfam" id="PF14238">
    <property type="entry name" value="DUF4340"/>
    <property type="match status" value="2"/>
</dbReference>
<evidence type="ECO:0000313" key="4">
    <source>
        <dbReference type="Proteomes" id="UP000198508"/>
    </source>
</evidence>
<reference evidence="4" key="1">
    <citation type="submission" date="2016-10" db="EMBL/GenBank/DDBJ databases">
        <authorList>
            <person name="Varghese N."/>
            <person name="Submissions S."/>
        </authorList>
    </citation>
    <scope>NUCLEOTIDE SEQUENCE [LARGE SCALE GENOMIC DNA]</scope>
    <source>
        <strain evidence="4">NLAE-zl-G277</strain>
    </source>
</reference>
<feature type="signal peptide" evidence="1">
    <location>
        <begin position="1"/>
        <end position="22"/>
    </location>
</feature>
<protein>
    <recommendedName>
        <fullName evidence="2">DUF4340 domain-containing protein</fullName>
    </recommendedName>
</protein>
<keyword evidence="4" id="KW-1185">Reference proteome</keyword>
<proteinExistence type="predicted"/>
<evidence type="ECO:0000259" key="2">
    <source>
        <dbReference type="Pfam" id="PF14238"/>
    </source>
</evidence>
<evidence type="ECO:0000313" key="3">
    <source>
        <dbReference type="EMBL" id="SET92049.1"/>
    </source>
</evidence>
<name>A0A1I0I603_9FIRM</name>
<sequence>MSQSKKISFAAAALLVLCAAYAGLTWQQKQSAGRALQEAESARVYVTDFGDVTGIAIENGDARLDFVEDNGTWYYAQDRDCPIRQTTLTNLADQLAALPATRKLENADELASYGLADPKIRFEITTGQQTPATLLIGNQVKAAGSSDIDQAPEEYYACISGGSQVYTIDSSLAETAGKGLYDFIQTESLPTVSGADIRDIAITKEETTSHFVKKEVDGQGNIAWYRDAADTEANRLPDNSQLNNLAQAVSGLSIRSCVNYNATDEELGSYGLETPVMTLTWTCRKDGKDITTTLLIGSMNPEGTGYYVKLKDSKAVNLAGKENVDKVLNAEY</sequence>
<organism evidence="3 4">
    <name type="scientific">Enterocloster lavalensis</name>
    <dbReference type="NCBI Taxonomy" id="460384"/>
    <lineage>
        <taxon>Bacteria</taxon>
        <taxon>Bacillati</taxon>
        <taxon>Bacillota</taxon>
        <taxon>Clostridia</taxon>
        <taxon>Lachnospirales</taxon>
        <taxon>Lachnospiraceae</taxon>
        <taxon>Enterocloster</taxon>
    </lineage>
</organism>
<dbReference type="RefSeq" id="WP_092366475.1">
    <property type="nucleotide sequence ID" value="NZ_DAINWJ010000316.1"/>
</dbReference>